<reference evidence="3 4" key="1">
    <citation type="submission" date="2020-04" db="EMBL/GenBank/DDBJ databases">
        <authorList>
            <person name="Klaysubun C."/>
            <person name="Duangmal K."/>
            <person name="Lipun K."/>
        </authorList>
    </citation>
    <scope>NUCLEOTIDE SEQUENCE [LARGE SCALE GENOMIC DNA]</scope>
    <source>
        <strain evidence="3 4">DSM 45300</strain>
    </source>
</reference>
<feature type="chain" id="PRO_5039356779" evidence="2">
    <location>
        <begin position="21"/>
        <end position="180"/>
    </location>
</feature>
<dbReference type="RefSeq" id="WP_169414364.1">
    <property type="nucleotide sequence ID" value="NZ_JAAXKZ010000077.1"/>
</dbReference>
<gene>
    <name evidence="3" type="ORF">HF519_19215</name>
</gene>
<comment type="caution">
    <text evidence="3">The sequence shown here is derived from an EMBL/GenBank/DDBJ whole genome shotgun (WGS) entry which is preliminary data.</text>
</comment>
<evidence type="ECO:0000256" key="2">
    <source>
        <dbReference type="SAM" id="SignalP"/>
    </source>
</evidence>
<dbReference type="EMBL" id="JAAXKZ010000077">
    <property type="protein sequence ID" value="NMH93667.1"/>
    <property type="molecule type" value="Genomic_DNA"/>
</dbReference>
<accession>A0A848DLN7</accession>
<protein>
    <submittedName>
        <fullName evidence="3">Uncharacterized protein</fullName>
    </submittedName>
</protein>
<feature type="signal peptide" evidence="2">
    <location>
        <begin position="1"/>
        <end position="20"/>
    </location>
</feature>
<dbReference type="PROSITE" id="PS51257">
    <property type="entry name" value="PROKAR_LIPOPROTEIN"/>
    <property type="match status" value="1"/>
</dbReference>
<feature type="compositionally biased region" description="Low complexity" evidence="1">
    <location>
        <begin position="39"/>
        <end position="60"/>
    </location>
</feature>
<sequence length="180" mass="16885">MTVLKPGRTMALLLLAGLLAGCGGSDQQTAPAPAPPAAPSTTATATPSPEPSAGATPGPTSATPRAGGGSGGSGGAGGGGGAHEGRSGATLLWPVTDPAEVAPLQARVDGGAQPWLLDPAEVAVAFAGATYGWGAPEAGSVSGGTVVVNDAAGGRATVTVVQPGRTGATGIWVVSAASRS</sequence>
<name>A0A848DLN7_9PSEU</name>
<organism evidence="3 4">
    <name type="scientific">Pseudonocardia bannensis</name>
    <dbReference type="NCBI Taxonomy" id="630973"/>
    <lineage>
        <taxon>Bacteria</taxon>
        <taxon>Bacillati</taxon>
        <taxon>Actinomycetota</taxon>
        <taxon>Actinomycetes</taxon>
        <taxon>Pseudonocardiales</taxon>
        <taxon>Pseudonocardiaceae</taxon>
        <taxon>Pseudonocardia</taxon>
    </lineage>
</organism>
<feature type="region of interest" description="Disordered" evidence="1">
    <location>
        <begin position="25"/>
        <end position="94"/>
    </location>
</feature>
<evidence type="ECO:0000313" key="3">
    <source>
        <dbReference type="EMBL" id="NMH93667.1"/>
    </source>
</evidence>
<dbReference type="Proteomes" id="UP000586918">
    <property type="component" value="Unassembled WGS sequence"/>
</dbReference>
<proteinExistence type="predicted"/>
<evidence type="ECO:0000256" key="1">
    <source>
        <dbReference type="SAM" id="MobiDB-lite"/>
    </source>
</evidence>
<keyword evidence="4" id="KW-1185">Reference proteome</keyword>
<evidence type="ECO:0000313" key="4">
    <source>
        <dbReference type="Proteomes" id="UP000586918"/>
    </source>
</evidence>
<feature type="compositionally biased region" description="Gly residues" evidence="1">
    <location>
        <begin position="66"/>
        <end position="82"/>
    </location>
</feature>
<dbReference type="AlphaFoldDB" id="A0A848DLN7"/>
<keyword evidence="2" id="KW-0732">Signal</keyword>